<feature type="transmembrane region" description="Helical" evidence="2">
    <location>
        <begin position="170"/>
        <end position="191"/>
    </location>
</feature>
<sequence>MEERDEKNLGRRPIAVPDPAAAPGPDATVLAAAPGTDSDATVLASPDPDATVLAAAPDPAMPPDPYATQLAAAAGPDAVPTRRVPSADALPTISLDDAAGSAPTTAAPPAVSSPTKVVPSAVPARDGIDALDDPYFSPAVAADLTEAQPMVSIPSPVESLPERKRRLPRWAVVLLVLALVAAAAGVAWYTYDQELWGGRTVPSVVGMSEQEATDALEALGFAVTVDYQPGDDDFGTVLSCSPEPGVRADTSAGATITVAAERVIPEVVGKDVESAESALRDAGAYNIEITYRNSSEAEGTVVEVSPAAGEPFVSSDTVTLTVAQPFTVPNVEGMSVQDAQALLDSEGLASSVTYVESDAEKNTVVGVSPGVGERVDAGSTVELSVSTPYPSEPWDLLAYFDATPQEISAYLADEGFSPTHASIYASGGHADAAYADADGDVLKVSDTPESASYGAESTTDVLAEGAGIGGVRYVFSSASVPEGGTAESEAGVRAVMAACGLDGLIDTCTQDSIEMPQERPEDMPHFICGYGRQEDYTWAVIIGGYEGSTKVVALAAPTEHFSGIGLSGYGGRVCDYVAATDLFTE</sequence>
<reference evidence="4 5" key="1">
    <citation type="journal article" date="2021" name="Sci. Rep.">
        <title>The distribution of antibiotic resistance genes in chicken gut microbiota commensals.</title>
        <authorList>
            <person name="Juricova H."/>
            <person name="Matiasovicova J."/>
            <person name="Kubasova T."/>
            <person name="Cejkova D."/>
            <person name="Rychlik I."/>
        </authorList>
    </citation>
    <scope>NUCLEOTIDE SEQUENCE [LARGE SCALE GENOMIC DNA]</scope>
    <source>
        <strain evidence="4 5">An794</strain>
    </source>
</reference>
<evidence type="ECO:0000313" key="4">
    <source>
        <dbReference type="EMBL" id="MBM6774671.1"/>
    </source>
</evidence>
<dbReference type="SMART" id="SM00740">
    <property type="entry name" value="PASTA"/>
    <property type="match status" value="3"/>
</dbReference>
<dbReference type="RefSeq" id="WP_204793023.1">
    <property type="nucleotide sequence ID" value="NZ_JACSNQ010000005.1"/>
</dbReference>
<keyword evidence="2" id="KW-1133">Transmembrane helix</keyword>
<feature type="region of interest" description="Disordered" evidence="1">
    <location>
        <begin position="1"/>
        <end position="119"/>
    </location>
</feature>
<dbReference type="Gene3D" id="3.30.10.20">
    <property type="match status" value="3"/>
</dbReference>
<gene>
    <name evidence="4" type="ORF">H9X80_03805</name>
</gene>
<dbReference type="PROSITE" id="PS51178">
    <property type="entry name" value="PASTA"/>
    <property type="match status" value="1"/>
</dbReference>
<evidence type="ECO:0000256" key="1">
    <source>
        <dbReference type="SAM" id="MobiDB-lite"/>
    </source>
</evidence>
<feature type="compositionally biased region" description="Low complexity" evidence="1">
    <location>
        <begin position="98"/>
        <end position="119"/>
    </location>
</feature>
<dbReference type="CDD" id="cd06577">
    <property type="entry name" value="PASTA_pknB"/>
    <property type="match status" value="3"/>
</dbReference>
<evidence type="ECO:0000256" key="2">
    <source>
        <dbReference type="SAM" id="Phobius"/>
    </source>
</evidence>
<name>A0ABS2F120_9ACTN</name>
<accession>A0ABS2F120</accession>
<dbReference type="Pfam" id="PF03793">
    <property type="entry name" value="PASTA"/>
    <property type="match status" value="3"/>
</dbReference>
<keyword evidence="2" id="KW-0472">Membrane</keyword>
<protein>
    <submittedName>
        <fullName evidence="4">PASTA domain-containing protein</fullName>
    </submittedName>
</protein>
<evidence type="ECO:0000313" key="5">
    <source>
        <dbReference type="Proteomes" id="UP000712527"/>
    </source>
</evidence>
<dbReference type="Proteomes" id="UP000712527">
    <property type="component" value="Unassembled WGS sequence"/>
</dbReference>
<feature type="domain" description="PASTA" evidence="3">
    <location>
        <begin position="322"/>
        <end position="387"/>
    </location>
</feature>
<keyword evidence="5" id="KW-1185">Reference proteome</keyword>
<feature type="compositionally biased region" description="Low complexity" evidence="1">
    <location>
        <begin position="13"/>
        <end position="27"/>
    </location>
</feature>
<dbReference type="EMBL" id="JACSNQ010000005">
    <property type="protein sequence ID" value="MBM6774671.1"/>
    <property type="molecule type" value="Genomic_DNA"/>
</dbReference>
<dbReference type="InterPro" id="IPR005543">
    <property type="entry name" value="PASTA_dom"/>
</dbReference>
<organism evidence="4 5">
    <name type="scientific">Olsenella profusa</name>
    <dbReference type="NCBI Taxonomy" id="138595"/>
    <lineage>
        <taxon>Bacteria</taxon>
        <taxon>Bacillati</taxon>
        <taxon>Actinomycetota</taxon>
        <taxon>Coriobacteriia</taxon>
        <taxon>Coriobacteriales</taxon>
        <taxon>Atopobiaceae</taxon>
        <taxon>Olsenella</taxon>
    </lineage>
</organism>
<evidence type="ECO:0000259" key="3">
    <source>
        <dbReference type="PROSITE" id="PS51178"/>
    </source>
</evidence>
<comment type="caution">
    <text evidence="4">The sequence shown here is derived from an EMBL/GenBank/DDBJ whole genome shotgun (WGS) entry which is preliminary data.</text>
</comment>
<keyword evidence="2" id="KW-0812">Transmembrane</keyword>
<proteinExistence type="predicted"/>